<feature type="region of interest" description="Disordered" evidence="2">
    <location>
        <begin position="397"/>
        <end position="418"/>
    </location>
</feature>
<name>A0A0B6Z093_9EUPU</name>
<dbReference type="AlphaFoldDB" id="A0A0B6Z093"/>
<evidence type="ECO:0000313" key="3">
    <source>
        <dbReference type="EMBL" id="CEK61923.1"/>
    </source>
</evidence>
<evidence type="ECO:0000256" key="1">
    <source>
        <dbReference type="SAM" id="Coils"/>
    </source>
</evidence>
<protein>
    <submittedName>
        <fullName evidence="3">Uncharacterized protein</fullName>
    </submittedName>
</protein>
<dbReference type="InterPro" id="IPR038817">
    <property type="entry name" value="CCDC192"/>
</dbReference>
<accession>A0A0B6Z093</accession>
<dbReference type="PANTHER" id="PTHR38580">
    <property type="entry name" value="COILED-COIL DOMAIN-CONTAINING PROTEIN 192"/>
    <property type="match status" value="1"/>
</dbReference>
<gene>
    <name evidence="3" type="primary">ORF43687</name>
</gene>
<feature type="coiled-coil region" evidence="1">
    <location>
        <begin position="99"/>
        <end position="183"/>
    </location>
</feature>
<feature type="region of interest" description="Disordered" evidence="2">
    <location>
        <begin position="1"/>
        <end position="35"/>
    </location>
</feature>
<feature type="compositionally biased region" description="Basic and acidic residues" evidence="2">
    <location>
        <begin position="409"/>
        <end position="418"/>
    </location>
</feature>
<evidence type="ECO:0000256" key="2">
    <source>
        <dbReference type="SAM" id="MobiDB-lite"/>
    </source>
</evidence>
<sequence>MGSGSSNQVRSRSVSACGETAQTVCSNNQTTESGYNLKQSENDRILSTTTKNIASFQSETTVHKNSKPIKSQQTSQKSEIISLPSPSHIRKISQRKAKVDFLSKSMHDLHQKIRELELALTISESNKLDLQDQVQTLEDRCSLITEDQLLASTKITDSFKENLKAKDQHIEKLEKDLKNAQIDFQRRVLKWKKRNRGLMKQIFELRQEVSITHMESKAKISQQNDAMDNHHLTTLSSSEDNILPHTEAVSDTSHTKIIVELSTQISEQEEHIARLTAEVNEKTEEIKKLKATLRNARQTPSTVSVDTKSVNSEPLNKSAVSTTNWAHSIREDKHTNTFNATKQMSSFNSYKNKTSSHTEQNNSSNSNVDHKTIFENHSTALSDSDSDWDERSCLSEVYRHSAPARSRVRNYEDKSKQS</sequence>
<feature type="region of interest" description="Disordered" evidence="2">
    <location>
        <begin position="297"/>
        <end position="369"/>
    </location>
</feature>
<reference evidence="3" key="1">
    <citation type="submission" date="2014-12" db="EMBL/GenBank/DDBJ databases">
        <title>Insight into the proteome of Arion vulgaris.</title>
        <authorList>
            <person name="Aradska J."/>
            <person name="Bulat T."/>
            <person name="Smidak R."/>
            <person name="Sarate P."/>
            <person name="Gangsoo J."/>
            <person name="Sialana F."/>
            <person name="Bilban M."/>
            <person name="Lubec G."/>
        </authorList>
    </citation>
    <scope>NUCLEOTIDE SEQUENCE</scope>
    <source>
        <tissue evidence="3">Skin</tissue>
    </source>
</reference>
<feature type="compositionally biased region" description="Polar residues" evidence="2">
    <location>
        <begin position="297"/>
        <end position="326"/>
    </location>
</feature>
<keyword evidence="1" id="KW-0175">Coiled coil</keyword>
<dbReference type="PANTHER" id="PTHR38580:SF1">
    <property type="entry name" value="COILED-COIL DOMAIN-CONTAINING PROTEIN 192"/>
    <property type="match status" value="1"/>
</dbReference>
<feature type="compositionally biased region" description="Polar residues" evidence="2">
    <location>
        <begin position="68"/>
        <end position="79"/>
    </location>
</feature>
<feature type="region of interest" description="Disordered" evidence="2">
    <location>
        <begin position="59"/>
        <end position="80"/>
    </location>
</feature>
<proteinExistence type="predicted"/>
<feature type="compositionally biased region" description="Polar residues" evidence="2">
    <location>
        <begin position="336"/>
        <end position="367"/>
    </location>
</feature>
<organism evidence="3">
    <name type="scientific">Arion vulgaris</name>
    <dbReference type="NCBI Taxonomy" id="1028688"/>
    <lineage>
        <taxon>Eukaryota</taxon>
        <taxon>Metazoa</taxon>
        <taxon>Spiralia</taxon>
        <taxon>Lophotrochozoa</taxon>
        <taxon>Mollusca</taxon>
        <taxon>Gastropoda</taxon>
        <taxon>Heterobranchia</taxon>
        <taxon>Euthyneura</taxon>
        <taxon>Panpulmonata</taxon>
        <taxon>Eupulmonata</taxon>
        <taxon>Stylommatophora</taxon>
        <taxon>Helicina</taxon>
        <taxon>Arionoidea</taxon>
        <taxon>Arionidae</taxon>
        <taxon>Arion</taxon>
    </lineage>
</organism>
<dbReference type="EMBL" id="HACG01015058">
    <property type="protein sequence ID" value="CEK61923.1"/>
    <property type="molecule type" value="Transcribed_RNA"/>
</dbReference>